<dbReference type="Proteomes" id="UP001595793">
    <property type="component" value="Unassembled WGS sequence"/>
</dbReference>
<keyword evidence="8" id="KW-1185">Reference proteome</keyword>
<dbReference type="PANTHER" id="PTHR43017:SF1">
    <property type="entry name" value="ACETYLTRANSFERASE YJL218W-RELATED"/>
    <property type="match status" value="1"/>
</dbReference>
<evidence type="ECO:0000256" key="2">
    <source>
        <dbReference type="ARBA" id="ARBA00022679"/>
    </source>
</evidence>
<dbReference type="PROSITE" id="PS00101">
    <property type="entry name" value="HEXAPEP_TRANSFERASES"/>
    <property type="match status" value="1"/>
</dbReference>
<dbReference type="Gene3D" id="2.160.10.10">
    <property type="entry name" value="Hexapeptide repeat proteins"/>
    <property type="match status" value="1"/>
</dbReference>
<dbReference type="InterPro" id="IPR001451">
    <property type="entry name" value="Hexapep"/>
</dbReference>
<dbReference type="InterPro" id="IPR024688">
    <property type="entry name" value="Mac_dom"/>
</dbReference>
<dbReference type="SUPFAM" id="SSF51161">
    <property type="entry name" value="Trimeric LpxA-like enzymes"/>
    <property type="match status" value="1"/>
</dbReference>
<organism evidence="7 8">
    <name type="scientific">Zunongwangia endophytica</name>
    <dbReference type="NCBI Taxonomy" id="1808945"/>
    <lineage>
        <taxon>Bacteria</taxon>
        <taxon>Pseudomonadati</taxon>
        <taxon>Bacteroidota</taxon>
        <taxon>Flavobacteriia</taxon>
        <taxon>Flavobacteriales</taxon>
        <taxon>Flavobacteriaceae</taxon>
        <taxon>Zunongwangia</taxon>
    </lineage>
</organism>
<dbReference type="InterPro" id="IPR018357">
    <property type="entry name" value="Hexapep_transf_CS"/>
</dbReference>
<name>A0ABV8H7D5_9FLAO</name>
<evidence type="ECO:0000256" key="5">
    <source>
        <dbReference type="RuleBase" id="RU367021"/>
    </source>
</evidence>
<protein>
    <recommendedName>
        <fullName evidence="5">Acetyltransferase</fullName>
        <ecNumber evidence="5">2.3.1.-</ecNumber>
    </recommendedName>
</protein>
<dbReference type="EC" id="2.3.1.-" evidence="5"/>
<evidence type="ECO:0000256" key="1">
    <source>
        <dbReference type="ARBA" id="ARBA00007274"/>
    </source>
</evidence>
<dbReference type="SMART" id="SM01266">
    <property type="entry name" value="Mac"/>
    <property type="match status" value="1"/>
</dbReference>
<dbReference type="Pfam" id="PF00132">
    <property type="entry name" value="Hexapep"/>
    <property type="match status" value="1"/>
</dbReference>
<comment type="similarity">
    <text evidence="1 5">Belongs to the transferase hexapeptide repeat family.</text>
</comment>
<accession>A0ABV8H7D5</accession>
<dbReference type="CDD" id="cd03357">
    <property type="entry name" value="LbH_MAT_GAT"/>
    <property type="match status" value="1"/>
</dbReference>
<keyword evidence="3" id="KW-0677">Repeat</keyword>
<dbReference type="InterPro" id="IPR039369">
    <property type="entry name" value="LacA-like"/>
</dbReference>
<proteinExistence type="inferred from homology"/>
<sequence>MKSQKEKMLSGELYFAGDEELTKERLKARELIKKYNSIPEEQPEKLTATLKDLIPNGGKELVVQPPFFCDYGYNIKTGDGVYFNFNCVILDGMEVSIGSRSMFGPNVQIYTASHPLNAKERASLLEFSKAIEIGEDVWVGGNVTICPGVKIGNRAVIGAGSVVTKDIPDDVFAAGNPCKVIKKIEK</sequence>
<dbReference type="GO" id="GO:0016746">
    <property type="term" value="F:acyltransferase activity"/>
    <property type="evidence" value="ECO:0007669"/>
    <property type="project" value="UniProtKB-KW"/>
</dbReference>
<comment type="caution">
    <text evidence="7">The sequence shown here is derived from an EMBL/GenBank/DDBJ whole genome shotgun (WGS) entry which is preliminary data.</text>
</comment>
<evidence type="ECO:0000259" key="6">
    <source>
        <dbReference type="SMART" id="SM01266"/>
    </source>
</evidence>
<gene>
    <name evidence="7" type="ORF">ACFOS1_07120</name>
</gene>
<dbReference type="EMBL" id="JBHSAS010000006">
    <property type="protein sequence ID" value="MFC4027171.1"/>
    <property type="molecule type" value="Genomic_DNA"/>
</dbReference>
<evidence type="ECO:0000256" key="3">
    <source>
        <dbReference type="ARBA" id="ARBA00022737"/>
    </source>
</evidence>
<dbReference type="PANTHER" id="PTHR43017">
    <property type="entry name" value="GALACTOSIDE O-ACETYLTRANSFERASE"/>
    <property type="match status" value="1"/>
</dbReference>
<dbReference type="InterPro" id="IPR011004">
    <property type="entry name" value="Trimer_LpxA-like_sf"/>
</dbReference>
<evidence type="ECO:0000313" key="7">
    <source>
        <dbReference type="EMBL" id="MFC4027171.1"/>
    </source>
</evidence>
<evidence type="ECO:0000256" key="4">
    <source>
        <dbReference type="ARBA" id="ARBA00023315"/>
    </source>
</evidence>
<feature type="domain" description="Maltose/galactoside acetyltransferase" evidence="6">
    <location>
        <begin position="5"/>
        <end position="59"/>
    </location>
</feature>
<dbReference type="RefSeq" id="WP_290234807.1">
    <property type="nucleotide sequence ID" value="NZ_JAUFPZ010000002.1"/>
</dbReference>
<reference evidence="8" key="1">
    <citation type="journal article" date="2019" name="Int. J. Syst. Evol. Microbiol.">
        <title>The Global Catalogue of Microorganisms (GCM) 10K type strain sequencing project: providing services to taxonomists for standard genome sequencing and annotation.</title>
        <authorList>
            <consortium name="The Broad Institute Genomics Platform"/>
            <consortium name="The Broad Institute Genome Sequencing Center for Infectious Disease"/>
            <person name="Wu L."/>
            <person name="Ma J."/>
        </authorList>
    </citation>
    <scope>NUCLEOTIDE SEQUENCE [LARGE SCALE GENOMIC DNA]</scope>
    <source>
        <strain evidence="8">CECT 9128</strain>
    </source>
</reference>
<keyword evidence="4 5" id="KW-0012">Acyltransferase</keyword>
<keyword evidence="2 5" id="KW-0808">Transferase</keyword>
<dbReference type="Pfam" id="PF12464">
    <property type="entry name" value="Mac"/>
    <property type="match status" value="1"/>
</dbReference>
<evidence type="ECO:0000313" key="8">
    <source>
        <dbReference type="Proteomes" id="UP001595793"/>
    </source>
</evidence>